<reference evidence="1 2" key="1">
    <citation type="journal article" date="2024" name="J Genomics">
        <title>Draft genome sequencing and assembly of Favolaschia claudopus CIRM-BRFM 2984 isolated from oak limbs.</title>
        <authorList>
            <person name="Navarro D."/>
            <person name="Drula E."/>
            <person name="Chaduli D."/>
            <person name="Cazenave R."/>
            <person name="Ahrendt S."/>
            <person name="Wang J."/>
            <person name="Lipzen A."/>
            <person name="Daum C."/>
            <person name="Barry K."/>
            <person name="Grigoriev I.V."/>
            <person name="Favel A."/>
            <person name="Rosso M.N."/>
            <person name="Martin F."/>
        </authorList>
    </citation>
    <scope>NUCLEOTIDE SEQUENCE [LARGE SCALE GENOMIC DNA]</scope>
    <source>
        <strain evidence="1 2">CIRM-BRFM 2984</strain>
    </source>
</reference>
<dbReference type="EMBL" id="JAWWNJ010000017">
    <property type="protein sequence ID" value="KAK7037877.1"/>
    <property type="molecule type" value="Genomic_DNA"/>
</dbReference>
<organism evidence="1 2">
    <name type="scientific">Favolaschia claudopus</name>
    <dbReference type="NCBI Taxonomy" id="2862362"/>
    <lineage>
        <taxon>Eukaryota</taxon>
        <taxon>Fungi</taxon>
        <taxon>Dikarya</taxon>
        <taxon>Basidiomycota</taxon>
        <taxon>Agaricomycotina</taxon>
        <taxon>Agaricomycetes</taxon>
        <taxon>Agaricomycetidae</taxon>
        <taxon>Agaricales</taxon>
        <taxon>Marasmiineae</taxon>
        <taxon>Mycenaceae</taxon>
        <taxon>Favolaschia</taxon>
    </lineage>
</organism>
<sequence>MNSNPSDPDFGSTMFTDSAPMTWPADPFSYSLVDGCQRVPVTKADIRGYKQDPDRLLGLTFISRNEDGDEELEAFQLAARYLSKQKTVFYVVFADDGPEAVYYGEKEFYELLETAALVRVPEEEKNEREA</sequence>
<gene>
    <name evidence="1" type="ORF">R3P38DRAFT_2903098</name>
</gene>
<evidence type="ECO:0000313" key="2">
    <source>
        <dbReference type="Proteomes" id="UP001362999"/>
    </source>
</evidence>
<name>A0AAW0CDM4_9AGAR</name>
<protein>
    <submittedName>
        <fullName evidence="1">Uncharacterized protein</fullName>
    </submittedName>
</protein>
<comment type="caution">
    <text evidence="1">The sequence shown here is derived from an EMBL/GenBank/DDBJ whole genome shotgun (WGS) entry which is preliminary data.</text>
</comment>
<proteinExistence type="predicted"/>
<accession>A0AAW0CDM4</accession>
<keyword evidence="2" id="KW-1185">Reference proteome</keyword>
<evidence type="ECO:0000313" key="1">
    <source>
        <dbReference type="EMBL" id="KAK7037877.1"/>
    </source>
</evidence>
<dbReference type="AlphaFoldDB" id="A0AAW0CDM4"/>
<dbReference type="Proteomes" id="UP001362999">
    <property type="component" value="Unassembled WGS sequence"/>
</dbReference>